<evidence type="ECO:0000259" key="2">
    <source>
        <dbReference type="PROSITE" id="PS51406"/>
    </source>
</evidence>
<dbReference type="AlphaFoldDB" id="A0AAV4RCG9"/>
<dbReference type="GO" id="GO:0005615">
    <property type="term" value="C:extracellular space"/>
    <property type="evidence" value="ECO:0007669"/>
    <property type="project" value="TreeGrafter"/>
</dbReference>
<accession>A0AAV4RCG9</accession>
<dbReference type="PROSITE" id="PS51406">
    <property type="entry name" value="FIBRINOGEN_C_2"/>
    <property type="match status" value="1"/>
</dbReference>
<reference evidence="3 4" key="1">
    <citation type="submission" date="2021-06" db="EMBL/GenBank/DDBJ databases">
        <title>Caerostris darwini draft genome.</title>
        <authorList>
            <person name="Kono N."/>
            <person name="Arakawa K."/>
        </authorList>
    </citation>
    <scope>NUCLEOTIDE SEQUENCE [LARGE SCALE GENOMIC DNA]</scope>
</reference>
<dbReference type="SUPFAM" id="SSF56496">
    <property type="entry name" value="Fibrinogen C-terminal domain-like"/>
    <property type="match status" value="1"/>
</dbReference>
<dbReference type="EMBL" id="BPLQ01005857">
    <property type="protein sequence ID" value="GIY18011.1"/>
    <property type="molecule type" value="Genomic_DNA"/>
</dbReference>
<name>A0AAV4RCG9_9ARAC</name>
<keyword evidence="1" id="KW-0812">Transmembrane</keyword>
<dbReference type="InterPro" id="IPR050373">
    <property type="entry name" value="Fibrinogen_C-term_domain"/>
</dbReference>
<sequence>MINEVRIAVRLVFVVCLLRTMTFLYYSVFLLLISCDFSLTAGKAVNLADECKCQKHFKPMDCAEILENGNTESGVYTIWPRSRLANCSSIEVYCDMETAGGGWTVIQRRGDYGNGMDYFSKNWAQYKTGFGDIKREFWFGNDNIFLITNQARYSIRMDLTHGNEKTAFVVYENFWIDNEEKLYTLHISQPSGPAGGSITNHDGKPFYTWDRPNTPDGKRPEKMHEGGWWNNAFPSSTLNGLNRNGQQWVNEMDAIQWMDFGGFQNSLAATEMKVRPKKFHAK</sequence>
<dbReference type="Gene3D" id="3.90.215.10">
    <property type="entry name" value="Gamma Fibrinogen, chain A, domain 1"/>
    <property type="match status" value="1"/>
</dbReference>
<comment type="caution">
    <text evidence="3">The sequence shown here is derived from an EMBL/GenBank/DDBJ whole genome shotgun (WGS) entry which is preliminary data.</text>
</comment>
<keyword evidence="4" id="KW-1185">Reference proteome</keyword>
<dbReference type="SMART" id="SM00186">
    <property type="entry name" value="FBG"/>
    <property type="match status" value="1"/>
</dbReference>
<protein>
    <submittedName>
        <fullName evidence="3">Techylectin-5A</fullName>
    </submittedName>
</protein>
<feature type="transmembrane region" description="Helical" evidence="1">
    <location>
        <begin position="7"/>
        <end position="33"/>
    </location>
</feature>
<evidence type="ECO:0000313" key="3">
    <source>
        <dbReference type="EMBL" id="GIY18011.1"/>
    </source>
</evidence>
<dbReference type="InterPro" id="IPR002181">
    <property type="entry name" value="Fibrinogen_a/b/g_C_dom"/>
</dbReference>
<organism evidence="3 4">
    <name type="scientific">Caerostris darwini</name>
    <dbReference type="NCBI Taxonomy" id="1538125"/>
    <lineage>
        <taxon>Eukaryota</taxon>
        <taxon>Metazoa</taxon>
        <taxon>Ecdysozoa</taxon>
        <taxon>Arthropoda</taxon>
        <taxon>Chelicerata</taxon>
        <taxon>Arachnida</taxon>
        <taxon>Araneae</taxon>
        <taxon>Araneomorphae</taxon>
        <taxon>Entelegynae</taxon>
        <taxon>Araneoidea</taxon>
        <taxon>Araneidae</taxon>
        <taxon>Caerostris</taxon>
    </lineage>
</organism>
<evidence type="ECO:0000313" key="4">
    <source>
        <dbReference type="Proteomes" id="UP001054837"/>
    </source>
</evidence>
<evidence type="ECO:0000256" key="1">
    <source>
        <dbReference type="SAM" id="Phobius"/>
    </source>
</evidence>
<feature type="domain" description="Fibrinogen C-terminal" evidence="2">
    <location>
        <begin position="53"/>
        <end position="278"/>
    </location>
</feature>
<dbReference type="PROSITE" id="PS51257">
    <property type="entry name" value="PROKAR_LIPOPROTEIN"/>
    <property type="match status" value="1"/>
</dbReference>
<proteinExistence type="predicted"/>
<dbReference type="NCBIfam" id="NF040941">
    <property type="entry name" value="GGGWT_bact"/>
    <property type="match status" value="1"/>
</dbReference>
<dbReference type="InterPro" id="IPR036056">
    <property type="entry name" value="Fibrinogen-like_C"/>
</dbReference>
<keyword evidence="1" id="KW-1133">Transmembrane helix</keyword>
<dbReference type="InterPro" id="IPR014716">
    <property type="entry name" value="Fibrinogen_a/b/g_C_1"/>
</dbReference>
<dbReference type="CDD" id="cd00087">
    <property type="entry name" value="FReD"/>
    <property type="match status" value="1"/>
</dbReference>
<gene>
    <name evidence="3" type="ORF">CDAR_462211</name>
</gene>
<dbReference type="PANTHER" id="PTHR19143">
    <property type="entry name" value="FIBRINOGEN/TENASCIN/ANGIOPOEITIN"/>
    <property type="match status" value="1"/>
</dbReference>
<keyword evidence="1" id="KW-0472">Membrane</keyword>
<dbReference type="Proteomes" id="UP001054837">
    <property type="component" value="Unassembled WGS sequence"/>
</dbReference>
<dbReference type="Pfam" id="PF00147">
    <property type="entry name" value="Fibrinogen_C"/>
    <property type="match status" value="1"/>
</dbReference>